<accession>A0A1D1W2S2</accession>
<feature type="compositionally biased region" description="Polar residues" evidence="4">
    <location>
        <begin position="103"/>
        <end position="115"/>
    </location>
</feature>
<gene>
    <name evidence="6" type="primary">RvY_16432-1</name>
    <name evidence="6" type="synonym">RvY_16432.1</name>
    <name evidence="6" type="ORF">RvY_16432</name>
</gene>
<feature type="region of interest" description="Disordered" evidence="4">
    <location>
        <begin position="878"/>
        <end position="1015"/>
    </location>
</feature>
<dbReference type="OrthoDB" id="10029564at2759"/>
<dbReference type="EMBL" id="BDGG01000013">
    <property type="protein sequence ID" value="GAV06438.1"/>
    <property type="molecule type" value="Genomic_DNA"/>
</dbReference>
<evidence type="ECO:0000256" key="1">
    <source>
        <dbReference type="ARBA" id="ARBA00004316"/>
    </source>
</evidence>
<feature type="compositionally biased region" description="Basic and acidic residues" evidence="4">
    <location>
        <begin position="923"/>
        <end position="941"/>
    </location>
</feature>
<feature type="domain" description="PDZ" evidence="5">
    <location>
        <begin position="379"/>
        <end position="437"/>
    </location>
</feature>
<comment type="subcellular location">
    <subcellularLocation>
        <location evidence="1">Cell projection</location>
    </subcellularLocation>
</comment>
<evidence type="ECO:0000256" key="4">
    <source>
        <dbReference type="SAM" id="MobiDB-lite"/>
    </source>
</evidence>
<dbReference type="SMART" id="SM00228">
    <property type="entry name" value="PDZ"/>
    <property type="match status" value="3"/>
</dbReference>
<dbReference type="STRING" id="947166.A0A1D1W2S2"/>
<dbReference type="PANTHER" id="PTHR23116">
    <property type="entry name" value="PDZ DOMAIN CONTAINING WHIRLIN AND HARMONIN-RELATED"/>
    <property type="match status" value="1"/>
</dbReference>
<dbReference type="SUPFAM" id="SSF50156">
    <property type="entry name" value="PDZ domain-like"/>
    <property type="match status" value="3"/>
</dbReference>
<feature type="compositionally biased region" description="Basic and acidic residues" evidence="4">
    <location>
        <begin position="995"/>
        <end position="1007"/>
    </location>
</feature>
<feature type="region of interest" description="Disordered" evidence="4">
    <location>
        <begin position="64"/>
        <end position="148"/>
    </location>
</feature>
<feature type="compositionally biased region" description="Polar residues" evidence="4">
    <location>
        <begin position="948"/>
        <end position="958"/>
    </location>
</feature>
<feature type="compositionally biased region" description="Polar residues" evidence="4">
    <location>
        <begin position="85"/>
        <end position="94"/>
    </location>
</feature>
<keyword evidence="3" id="KW-0966">Cell projection</keyword>
<dbReference type="InterPro" id="IPR036034">
    <property type="entry name" value="PDZ_sf"/>
</dbReference>
<dbReference type="Gene3D" id="2.30.42.10">
    <property type="match status" value="3"/>
</dbReference>
<feature type="compositionally biased region" description="Basic and acidic residues" evidence="4">
    <location>
        <begin position="17"/>
        <end position="27"/>
    </location>
</feature>
<evidence type="ECO:0000256" key="2">
    <source>
        <dbReference type="ARBA" id="ARBA00022737"/>
    </source>
</evidence>
<dbReference type="InterPro" id="IPR051844">
    <property type="entry name" value="USH2_Complex_Protein"/>
</dbReference>
<dbReference type="GO" id="GO:0005886">
    <property type="term" value="C:plasma membrane"/>
    <property type="evidence" value="ECO:0007669"/>
    <property type="project" value="TreeGrafter"/>
</dbReference>
<keyword evidence="2" id="KW-0677">Repeat</keyword>
<evidence type="ECO:0000256" key="3">
    <source>
        <dbReference type="ARBA" id="ARBA00023273"/>
    </source>
</evidence>
<comment type="caution">
    <text evidence="6">The sequence shown here is derived from an EMBL/GenBank/DDBJ whole genome shotgun (WGS) entry which is preliminary data.</text>
</comment>
<evidence type="ECO:0000313" key="6">
    <source>
        <dbReference type="EMBL" id="GAV06438.1"/>
    </source>
</evidence>
<dbReference type="InterPro" id="IPR001478">
    <property type="entry name" value="PDZ"/>
</dbReference>
<feature type="domain" description="PDZ" evidence="5">
    <location>
        <begin position="157"/>
        <end position="228"/>
    </location>
</feature>
<sequence>MSSFGAVRRAPPQTDTSVHHDTNHDIRAGASVLPYSPDNDSTVFPFPFNVGEVDSSDEPVLVLDSGSDVEENSVGEYGREGGGSDNSVYNQPSRVSRPMSPLRQVNNGQETQVSPTKAEKSSSARSSRPRSARQSSATVLQEMEDERGDMGESNVLDIVLSRDTFDEDFAFEITGGVDAGAPLVISAVYRGGAADLAGLCRGDILLGVDGIAASKLSHTDTVQIIKEALQIKLKVQRLAADDELEEAIMEVSHDEEAPFRQHTSANKRRERKQPGKSGRRRSGSINGEADGPHTSGRRNKQSGNELDERDGVVAMVEEATDEERELNNQAYAWIDTRHQPCSPPPEIDPLYGKGSMDNKTNRLPPERKCLLVVSEDVHLGLLIRGGLEHGLGIYITGLDPGSAAEAADLQIGDQIMSVNGADFRRISHNKAVHILRSHRHMTLIVRYFGKLPYARRLTAPSSVSSSSSPRHTAQHSPNRLYTNAALLSAAPAEDEIDQLTREAMLDQINPDNYRDELSPSYPSLFDNGYGNFDERSFSPFRPSRARRKDAFELSSNNNNSNNNNSASYWLSVVEKNANILLDDETQKEALLYFLREYLNGSMGVDVLVLSLFQSIDSLPKFQLLDDIRNMVAVQDILRYDTLTSNLKTEWMSSPINLFSGIHHSNTELDFLSSLTLEENLSMIKPLPITPLKSSLKNTPSLYFSDLPPITQTVDPTPILTPVPLAITQPAFVNLPPPTTASVMSTIQPAHPGTWSAADYGNMALHPNWANVNASQNFHPANGMQMVQTMVTPATPLPTTPAPSTQPGVFTYDVAQIEQNYYLTDNANPQRSFSPANNPMTFRNYNSLDFGNPLPSNPNAASMFRPDRKSYSIDHLAYNSGANRHPAHNHRRPSYDVPMKSSPGQASTYDYSDTPAGRAVRGQKRYDVARDRSYDSLEERTSRGPSPRASYSSNGNEQANGRDESPRHVALRMGSNRANNNNRGSVGSLEGYHQSPKREMKRAVEKSRRPSGNVAAEEQVSLAENVNGIPASRSRPQTLQVVEEVNTNLKPGESPTIIETIRVKKAAPYLGLAIEGGTDTIHPLPRIINIQPGGSAHLNGMLKVGHVIMSINGKKFDNLSHAQCVSTITELFKEKSPDYLEFVVKNTAKATA</sequence>
<dbReference type="FunFam" id="2.30.42.10:FF:000087">
    <property type="entry name" value="Whirlin a"/>
    <property type="match status" value="1"/>
</dbReference>
<proteinExistence type="predicted"/>
<feature type="region of interest" description="Disordered" evidence="4">
    <location>
        <begin position="1"/>
        <end position="36"/>
    </location>
</feature>
<keyword evidence="7" id="KW-1185">Reference proteome</keyword>
<feature type="domain" description="PDZ" evidence="5">
    <location>
        <begin position="1056"/>
        <end position="1129"/>
    </location>
</feature>
<dbReference type="Pfam" id="PF00595">
    <property type="entry name" value="PDZ"/>
    <property type="match status" value="3"/>
</dbReference>
<dbReference type="GO" id="GO:0005929">
    <property type="term" value="C:cilium"/>
    <property type="evidence" value="ECO:0007669"/>
    <property type="project" value="TreeGrafter"/>
</dbReference>
<protein>
    <recommendedName>
        <fullName evidence="5">PDZ domain-containing protein</fullName>
    </recommendedName>
</protein>
<evidence type="ECO:0000313" key="7">
    <source>
        <dbReference type="Proteomes" id="UP000186922"/>
    </source>
</evidence>
<name>A0A1D1W2S2_RAMVA</name>
<dbReference type="AlphaFoldDB" id="A0A1D1W2S2"/>
<feature type="compositionally biased region" description="Low complexity" evidence="4">
    <location>
        <begin position="971"/>
        <end position="987"/>
    </location>
</feature>
<reference evidence="6 7" key="1">
    <citation type="journal article" date="2016" name="Nat. Commun.">
        <title>Extremotolerant tardigrade genome and improved radiotolerance of human cultured cells by tardigrade-unique protein.</title>
        <authorList>
            <person name="Hashimoto T."/>
            <person name="Horikawa D.D."/>
            <person name="Saito Y."/>
            <person name="Kuwahara H."/>
            <person name="Kozuka-Hata H."/>
            <person name="Shin-I T."/>
            <person name="Minakuchi Y."/>
            <person name="Ohishi K."/>
            <person name="Motoyama A."/>
            <person name="Aizu T."/>
            <person name="Enomoto A."/>
            <person name="Kondo K."/>
            <person name="Tanaka S."/>
            <person name="Hara Y."/>
            <person name="Koshikawa S."/>
            <person name="Sagara H."/>
            <person name="Miura T."/>
            <person name="Yokobori S."/>
            <person name="Miyagawa K."/>
            <person name="Suzuki Y."/>
            <person name="Kubo T."/>
            <person name="Oyama M."/>
            <person name="Kohara Y."/>
            <person name="Fujiyama A."/>
            <person name="Arakawa K."/>
            <person name="Katayama T."/>
            <person name="Toyoda A."/>
            <person name="Kunieda T."/>
        </authorList>
    </citation>
    <scope>NUCLEOTIDE SEQUENCE [LARGE SCALE GENOMIC DNA]</scope>
    <source>
        <strain evidence="6 7">YOKOZUNA-1</strain>
    </source>
</reference>
<feature type="region of interest" description="Disordered" evidence="4">
    <location>
        <begin position="250"/>
        <end position="311"/>
    </location>
</feature>
<dbReference type="CDD" id="cd00136">
    <property type="entry name" value="PDZ_canonical"/>
    <property type="match status" value="1"/>
</dbReference>
<dbReference type="PANTHER" id="PTHR23116:SF29">
    <property type="entry name" value="PDZ DOMAIN-CONTAINING PROTEIN 7"/>
    <property type="match status" value="1"/>
</dbReference>
<dbReference type="Proteomes" id="UP000186922">
    <property type="component" value="Unassembled WGS sequence"/>
</dbReference>
<dbReference type="PROSITE" id="PS50106">
    <property type="entry name" value="PDZ"/>
    <property type="match status" value="3"/>
</dbReference>
<organism evidence="6 7">
    <name type="scientific">Ramazzottius varieornatus</name>
    <name type="common">Water bear</name>
    <name type="synonym">Tardigrade</name>
    <dbReference type="NCBI Taxonomy" id="947166"/>
    <lineage>
        <taxon>Eukaryota</taxon>
        <taxon>Metazoa</taxon>
        <taxon>Ecdysozoa</taxon>
        <taxon>Tardigrada</taxon>
        <taxon>Eutardigrada</taxon>
        <taxon>Parachela</taxon>
        <taxon>Hypsibioidea</taxon>
        <taxon>Ramazzottiidae</taxon>
        <taxon>Ramazzottius</taxon>
    </lineage>
</organism>
<evidence type="ECO:0000259" key="5">
    <source>
        <dbReference type="PROSITE" id="PS50106"/>
    </source>
</evidence>
<dbReference type="Gene3D" id="1.20.1160.20">
    <property type="match status" value="1"/>
</dbReference>
<dbReference type="GO" id="GO:0032426">
    <property type="term" value="C:stereocilium tip"/>
    <property type="evidence" value="ECO:0007669"/>
    <property type="project" value="TreeGrafter"/>
</dbReference>
<feature type="compositionally biased region" description="Polar residues" evidence="4">
    <location>
        <begin position="901"/>
        <end position="910"/>
    </location>
</feature>
<dbReference type="GO" id="GO:0002142">
    <property type="term" value="C:stereocilia ankle link complex"/>
    <property type="evidence" value="ECO:0007669"/>
    <property type="project" value="TreeGrafter"/>
</dbReference>